<feature type="compositionally biased region" description="Low complexity" evidence="1">
    <location>
        <begin position="32"/>
        <end position="54"/>
    </location>
</feature>
<dbReference type="Gene3D" id="3.10.129.10">
    <property type="entry name" value="Hotdog Thioesterase"/>
    <property type="match status" value="2"/>
</dbReference>
<dbReference type="SUPFAM" id="SSF54637">
    <property type="entry name" value="Thioesterase/thiol ester dehydrase-isomerase"/>
    <property type="match status" value="2"/>
</dbReference>
<evidence type="ECO:0000313" key="3">
    <source>
        <dbReference type="Proteomes" id="UP001500979"/>
    </source>
</evidence>
<dbReference type="InterPro" id="IPR013114">
    <property type="entry name" value="FabA_FabZ"/>
</dbReference>
<evidence type="ECO:0000256" key="1">
    <source>
        <dbReference type="SAM" id="MobiDB-lite"/>
    </source>
</evidence>
<sequence>MNDDPEGLGFDGVPFNPFAEPGGAEPTPPAPAARRVPVTQPPSETGRTAGTGHTATVARELRSAVVNAHRNALHAQVLLQARTLSRLGVALASPTASPEPHASGAQFFEVVDGHIRQVSTPSPSPVVPYVTTEARFKPLARTDRTRLGRDDLGRLTEGDMAGVFGPGHLQPGCNPSVKLAAGTPLLLAEVPRIELRGGSSGRGQVIASSGPLDGTPESLLAAAGQVAEIFALYLGLHLCLADATFVPGDGSGEPVHSAVELAGSLGSAEIRLDVTDVDLVPRPHVRANVEFRSGGAVAGRVLGLSLALVEKPGVPIGPARGGTVPSFLGRYSAAGEQTVISEFHIAHFARGSHGIAFGPEFEHYSDRRATRVPDRGLTLVDRLVSMDGRRGELDGASYETEYDSPADSWYYADTANASMPNMIYMETSLQSALSIGYFLGPTLSDPQAPVSLRNLGGTATVLREVDLRDKTIRQRSELLSTTLNNGASLQSFSYTMLADGEPFYQGETLFGYFSEAAMANQTGLDAGRNVPTWLEEQQPRPATRTIDVAARRADPSAPLCARDHLALLDDVQVVDEGGRYGKGYLRAVRRIDPADWFFARHFPRDPVIPGSLGVETVIQAMQEWLLDAGLGAGMSDPGFVLPVGAPFTWKYRGQFLPTDGESTLEVHIKDVARGPGRVRVTGDASVWKPGLRIYELTDVAVELREEGAQPW</sequence>
<feature type="region of interest" description="Disordered" evidence="1">
    <location>
        <begin position="1"/>
        <end position="54"/>
    </location>
</feature>
<evidence type="ECO:0008006" key="4">
    <source>
        <dbReference type="Google" id="ProtNLM"/>
    </source>
</evidence>
<dbReference type="EMBL" id="BAAAUX010000019">
    <property type="protein sequence ID" value="GAA2805541.1"/>
    <property type="molecule type" value="Genomic_DNA"/>
</dbReference>
<dbReference type="Proteomes" id="UP001500979">
    <property type="component" value="Unassembled WGS sequence"/>
</dbReference>
<reference evidence="2 3" key="1">
    <citation type="journal article" date="2019" name="Int. J. Syst. Evol. Microbiol.">
        <title>The Global Catalogue of Microorganisms (GCM) 10K type strain sequencing project: providing services to taxonomists for standard genome sequencing and annotation.</title>
        <authorList>
            <consortium name="The Broad Institute Genomics Platform"/>
            <consortium name="The Broad Institute Genome Sequencing Center for Infectious Disease"/>
            <person name="Wu L."/>
            <person name="Ma J."/>
        </authorList>
    </citation>
    <scope>NUCLEOTIDE SEQUENCE [LARGE SCALE GENOMIC DNA]</scope>
    <source>
        <strain evidence="2 3">JCM 9383</strain>
    </source>
</reference>
<protein>
    <recommendedName>
        <fullName evidence="4">Trans-2-decenoyl-[acyl-carrier-protein] isomerase</fullName>
    </recommendedName>
</protein>
<proteinExistence type="predicted"/>
<keyword evidence="3" id="KW-1185">Reference proteome</keyword>
<dbReference type="InterPro" id="IPR029069">
    <property type="entry name" value="HotDog_dom_sf"/>
</dbReference>
<evidence type="ECO:0000313" key="2">
    <source>
        <dbReference type="EMBL" id="GAA2805541.1"/>
    </source>
</evidence>
<dbReference type="Pfam" id="PF07977">
    <property type="entry name" value="FabA"/>
    <property type="match status" value="1"/>
</dbReference>
<organism evidence="2 3">
    <name type="scientific">Saccharopolyspora taberi</name>
    <dbReference type="NCBI Taxonomy" id="60895"/>
    <lineage>
        <taxon>Bacteria</taxon>
        <taxon>Bacillati</taxon>
        <taxon>Actinomycetota</taxon>
        <taxon>Actinomycetes</taxon>
        <taxon>Pseudonocardiales</taxon>
        <taxon>Pseudonocardiaceae</taxon>
        <taxon>Saccharopolyspora</taxon>
    </lineage>
</organism>
<accession>A0ABN3VHE7</accession>
<dbReference type="RefSeq" id="WP_344682953.1">
    <property type="nucleotide sequence ID" value="NZ_BAAAUX010000019.1"/>
</dbReference>
<name>A0ABN3VHE7_9PSEU</name>
<comment type="caution">
    <text evidence="2">The sequence shown here is derived from an EMBL/GenBank/DDBJ whole genome shotgun (WGS) entry which is preliminary data.</text>
</comment>
<gene>
    <name evidence="2" type="ORF">GCM10010470_45980</name>
</gene>